<dbReference type="Pfam" id="PF08544">
    <property type="entry name" value="GHMP_kinases_C"/>
    <property type="match status" value="1"/>
</dbReference>
<dbReference type="GO" id="GO:0005737">
    <property type="term" value="C:cytoplasm"/>
    <property type="evidence" value="ECO:0007669"/>
    <property type="project" value="UniProtKB-SubCell"/>
</dbReference>
<evidence type="ECO:0000256" key="2">
    <source>
        <dbReference type="ARBA" id="ARBA00007370"/>
    </source>
</evidence>
<dbReference type="OrthoDB" id="28273at2157"/>
<dbReference type="Gene3D" id="3.30.70.890">
    <property type="entry name" value="GHMP kinase, C-terminal domain"/>
    <property type="match status" value="1"/>
</dbReference>
<dbReference type="GO" id="GO:0005524">
    <property type="term" value="F:ATP binding"/>
    <property type="evidence" value="ECO:0007669"/>
    <property type="project" value="UniProtKB-UniRule"/>
</dbReference>
<keyword evidence="9 11" id="KW-0418">Kinase</keyword>
<dbReference type="NCBIfam" id="TIGR00191">
    <property type="entry name" value="thrB"/>
    <property type="match status" value="1"/>
</dbReference>
<dbReference type="AlphaFoldDB" id="A0A2U9IDX1"/>
<comment type="similarity">
    <text evidence="2 11">Belongs to the GHMP kinase family. Homoserine kinase subfamily.</text>
</comment>
<dbReference type="InterPro" id="IPR006204">
    <property type="entry name" value="GHMP_kinase_N_dom"/>
</dbReference>
<gene>
    <name evidence="11" type="primary">thrB</name>
    <name evidence="14" type="ORF">DFR85_06125</name>
</gene>
<dbReference type="InterPro" id="IPR000870">
    <property type="entry name" value="Homoserine_kinase"/>
</dbReference>
<comment type="function">
    <text evidence="11">Catalyzes the ATP-dependent phosphorylation of L-homoserine to L-homoserine phosphate.</text>
</comment>
<dbReference type="PIRSF" id="PIRSF000676">
    <property type="entry name" value="Homoser_kin"/>
    <property type="match status" value="1"/>
</dbReference>
<dbReference type="InterPro" id="IPR020568">
    <property type="entry name" value="Ribosomal_Su5_D2-typ_SF"/>
</dbReference>
<comment type="subcellular location">
    <subcellularLocation>
        <location evidence="11">Cytoplasm</location>
    </subcellularLocation>
</comment>
<feature type="binding site" evidence="11">
    <location>
        <begin position="87"/>
        <end position="97"/>
    </location>
    <ligand>
        <name>ATP</name>
        <dbReference type="ChEBI" id="CHEBI:30616"/>
    </ligand>
</feature>
<dbReference type="PANTHER" id="PTHR20861">
    <property type="entry name" value="HOMOSERINE/4-DIPHOSPHOCYTIDYL-2-C-METHYL-D-ERYTHRITOL KINASE"/>
    <property type="match status" value="1"/>
</dbReference>
<dbReference type="KEGG" id="abri:DFR85_06125"/>
<evidence type="ECO:0000256" key="4">
    <source>
        <dbReference type="ARBA" id="ARBA00017858"/>
    </source>
</evidence>
<dbReference type="EC" id="2.7.1.39" evidence="3 11"/>
<evidence type="ECO:0000256" key="6">
    <source>
        <dbReference type="ARBA" id="ARBA00022679"/>
    </source>
</evidence>
<dbReference type="GeneID" id="36831715"/>
<dbReference type="Pfam" id="PF00288">
    <property type="entry name" value="GHMP_kinases_N"/>
    <property type="match status" value="1"/>
</dbReference>
<evidence type="ECO:0000256" key="11">
    <source>
        <dbReference type="HAMAP-Rule" id="MF_00384"/>
    </source>
</evidence>
<dbReference type="SUPFAM" id="SSF55060">
    <property type="entry name" value="GHMP Kinase, C-terminal domain"/>
    <property type="match status" value="1"/>
</dbReference>
<protein>
    <recommendedName>
        <fullName evidence="4 11">Homoserine kinase</fullName>
        <shortName evidence="11">HK</shortName>
        <shortName evidence="11">HSK</shortName>
        <ecNumber evidence="3 11">2.7.1.39</ecNumber>
    </recommendedName>
</protein>
<evidence type="ECO:0000259" key="12">
    <source>
        <dbReference type="Pfam" id="PF00288"/>
    </source>
</evidence>
<evidence type="ECO:0000256" key="1">
    <source>
        <dbReference type="ARBA" id="ARBA00005015"/>
    </source>
</evidence>
<keyword evidence="15" id="KW-1185">Reference proteome</keyword>
<evidence type="ECO:0000313" key="15">
    <source>
        <dbReference type="Proteomes" id="UP000248044"/>
    </source>
</evidence>
<feature type="domain" description="GHMP kinase C-terminal" evidence="13">
    <location>
        <begin position="212"/>
        <end position="279"/>
    </location>
</feature>
<evidence type="ECO:0000256" key="5">
    <source>
        <dbReference type="ARBA" id="ARBA00022605"/>
    </source>
</evidence>
<dbReference type="RefSeq" id="WP_110270112.1">
    <property type="nucleotide sequence ID" value="NZ_CP029289.2"/>
</dbReference>
<dbReference type="InterPro" id="IPR014721">
    <property type="entry name" value="Ribsml_uS5_D2-typ_fold_subgr"/>
</dbReference>
<proteinExistence type="inferred from homology"/>
<evidence type="ECO:0000256" key="10">
    <source>
        <dbReference type="ARBA" id="ARBA00022840"/>
    </source>
</evidence>
<keyword evidence="8 11" id="KW-0547">Nucleotide-binding</keyword>
<reference evidence="14 15" key="1">
    <citation type="submission" date="2018-05" db="EMBL/GenBank/DDBJ databases">
        <title>Complete Genome Sequences of Extremely Thermoacidophilic, Metal-Mobilizing Type-Strain Members of the Archaeal Family Sulfolobaceae: Acidianus brierleyi DSM-1651T, Acidianus sulfidivorans DSM-18786T, Metallosphaera hakonensis DSM-7519T, and Metallosphaera prunae DSM-10039T.</title>
        <authorList>
            <person name="Counts J.A."/>
            <person name="Kelly R.M."/>
        </authorList>
    </citation>
    <scope>NUCLEOTIDE SEQUENCE [LARGE SCALE GENOMIC DNA]</scope>
    <source>
        <strain evidence="14 15">DSM 1651</strain>
    </source>
</reference>
<keyword evidence="11" id="KW-0963">Cytoplasm</keyword>
<evidence type="ECO:0000256" key="3">
    <source>
        <dbReference type="ARBA" id="ARBA00012078"/>
    </source>
</evidence>
<sequence length="309" mass="33031">MSITATAYSSSANLGSGFDVLSMAHKAFKDKVKATLISEGRNLKISVSSKNTPENVEKNSAGFAVKRMLEILGINAEISLEVIKGIPYGLGLGSSGASASAAIAAVNELLDLDLSLNEQVEFAKIGEIASSGSPHPDNVAASTFGGIVAVTSVSPTKVIRVPSNLNFKILLIVPQKTQEGKTKKAREMLPKEIEIERYVYNSRHLSSLLIGLSSGDRELVREGLNDEIFEVSRLPLFPYYPKIKENAIEKNAIGVCVSGAGPSILVLYDNKTDLEGIISSSKEICTKNDINCDFIQTELAGGVEIERGN</sequence>
<dbReference type="SUPFAM" id="SSF54211">
    <property type="entry name" value="Ribosomal protein S5 domain 2-like"/>
    <property type="match status" value="1"/>
</dbReference>
<dbReference type="PANTHER" id="PTHR20861:SF1">
    <property type="entry name" value="HOMOSERINE KINASE"/>
    <property type="match status" value="1"/>
</dbReference>
<evidence type="ECO:0000256" key="9">
    <source>
        <dbReference type="ARBA" id="ARBA00022777"/>
    </source>
</evidence>
<dbReference type="PRINTS" id="PR00958">
    <property type="entry name" value="HOMSERKINASE"/>
</dbReference>
<organism evidence="14 15">
    <name type="scientific">Acidianus brierleyi</name>
    <dbReference type="NCBI Taxonomy" id="41673"/>
    <lineage>
        <taxon>Archaea</taxon>
        <taxon>Thermoproteota</taxon>
        <taxon>Thermoprotei</taxon>
        <taxon>Sulfolobales</taxon>
        <taxon>Sulfolobaceae</taxon>
        <taxon>Acidianus</taxon>
    </lineage>
</organism>
<keyword evidence="10 11" id="KW-0067">ATP-binding</keyword>
<dbReference type="InterPro" id="IPR036554">
    <property type="entry name" value="GHMP_kinase_C_sf"/>
</dbReference>
<evidence type="ECO:0000256" key="7">
    <source>
        <dbReference type="ARBA" id="ARBA00022697"/>
    </source>
</evidence>
<keyword evidence="6 11" id="KW-0808">Transferase</keyword>
<evidence type="ECO:0000256" key="8">
    <source>
        <dbReference type="ARBA" id="ARBA00022741"/>
    </source>
</evidence>
<dbReference type="EMBL" id="CP029289">
    <property type="protein sequence ID" value="AWR94231.1"/>
    <property type="molecule type" value="Genomic_DNA"/>
</dbReference>
<accession>A0A2U9IDX1</accession>
<feature type="domain" description="GHMP kinase N-terminal" evidence="12">
    <location>
        <begin position="64"/>
        <end position="146"/>
    </location>
</feature>
<dbReference type="UniPathway" id="UPA00050">
    <property type="reaction ID" value="UER00064"/>
</dbReference>
<dbReference type="Gene3D" id="3.30.230.10">
    <property type="match status" value="1"/>
</dbReference>
<dbReference type="InterPro" id="IPR006203">
    <property type="entry name" value="GHMP_knse_ATP-bd_CS"/>
</dbReference>
<dbReference type="Proteomes" id="UP000248044">
    <property type="component" value="Chromosome"/>
</dbReference>
<keyword evidence="5 11" id="KW-0028">Amino-acid biosynthesis</keyword>
<dbReference type="HAMAP" id="MF_00384">
    <property type="entry name" value="Homoser_kinase"/>
    <property type="match status" value="1"/>
</dbReference>
<dbReference type="PROSITE" id="PS00627">
    <property type="entry name" value="GHMP_KINASES_ATP"/>
    <property type="match status" value="1"/>
</dbReference>
<evidence type="ECO:0000259" key="13">
    <source>
        <dbReference type="Pfam" id="PF08544"/>
    </source>
</evidence>
<comment type="catalytic activity">
    <reaction evidence="11">
        <text>L-homoserine + ATP = O-phospho-L-homoserine + ADP + H(+)</text>
        <dbReference type="Rhea" id="RHEA:13985"/>
        <dbReference type="ChEBI" id="CHEBI:15378"/>
        <dbReference type="ChEBI" id="CHEBI:30616"/>
        <dbReference type="ChEBI" id="CHEBI:57476"/>
        <dbReference type="ChEBI" id="CHEBI:57590"/>
        <dbReference type="ChEBI" id="CHEBI:456216"/>
        <dbReference type="EC" id="2.7.1.39"/>
    </reaction>
</comment>
<name>A0A2U9IDX1_9CREN</name>
<comment type="pathway">
    <text evidence="1 11">Amino-acid biosynthesis; L-threonine biosynthesis; L-threonine from L-aspartate: step 4/5.</text>
</comment>
<keyword evidence="7 11" id="KW-0791">Threonine biosynthesis</keyword>
<evidence type="ECO:0000313" key="14">
    <source>
        <dbReference type="EMBL" id="AWR94231.1"/>
    </source>
</evidence>
<dbReference type="GO" id="GO:0004413">
    <property type="term" value="F:homoserine kinase activity"/>
    <property type="evidence" value="ECO:0007669"/>
    <property type="project" value="UniProtKB-UniRule"/>
</dbReference>
<dbReference type="GO" id="GO:0009088">
    <property type="term" value="P:threonine biosynthetic process"/>
    <property type="evidence" value="ECO:0007669"/>
    <property type="project" value="UniProtKB-UniRule"/>
</dbReference>
<dbReference type="NCBIfam" id="NF002288">
    <property type="entry name" value="PRK01212.1-4"/>
    <property type="match status" value="1"/>
</dbReference>
<dbReference type="InterPro" id="IPR013750">
    <property type="entry name" value="GHMP_kinase_C_dom"/>
</dbReference>